<name>A0AAF0RTE2_9CAUD</name>
<accession>A0AAF0RTE2</accession>
<dbReference type="Proteomes" id="UP001237988">
    <property type="component" value="Segment"/>
</dbReference>
<evidence type="ECO:0000313" key="1">
    <source>
        <dbReference type="EMBL" id="WIC39563.1"/>
    </source>
</evidence>
<protein>
    <submittedName>
        <fullName evidence="1">Uncharacterized protein</fullName>
    </submittedName>
</protein>
<sequence length="64" mass="7275">MQHGLQDLIETSPDAIEVHWFRQKSDVTSATPVETEEKDAHGNTWYDYGGPGWYPIEKLIEEGA</sequence>
<dbReference type="EMBL" id="OQ749652">
    <property type="protein sequence ID" value="WIC39563.1"/>
    <property type="molecule type" value="Genomic_DNA"/>
</dbReference>
<reference evidence="1" key="1">
    <citation type="submission" date="2023-04" db="EMBL/GenBank/DDBJ databases">
        <title>Bacteriophage Phass-1 Discovered in the Human Gut Virome - the Founding Member of the Proposed New Family Phassviridae.</title>
        <authorList>
            <person name="Tikunov A.Y."/>
            <person name="Morozova V.V."/>
            <person name="Chechushkov A.V."/>
            <person name="Tikunova N.V."/>
        </authorList>
    </citation>
    <scope>NUCLEOTIDE SEQUENCE</scope>
</reference>
<evidence type="ECO:0000313" key="2">
    <source>
        <dbReference type="Proteomes" id="UP001237988"/>
    </source>
</evidence>
<proteinExistence type="predicted"/>
<organism evidence="1 2">
    <name type="scientific">Phage Phass-1</name>
    <dbReference type="NCBI Taxonomy" id="3043662"/>
    <lineage>
        <taxon>Viruses</taxon>
        <taxon>Duplodnaviria</taxon>
        <taxon>Heunggongvirae</taxon>
        <taxon>Uroviricota</taxon>
        <taxon>Caudoviricetes</taxon>
        <taxon>Caudoviricetes code 15 clade</taxon>
    </lineage>
</organism>